<accession>A0A1I8BF68</accession>
<organism evidence="1 2">
    <name type="scientific">Meloidogyne hapla</name>
    <name type="common">Root-knot nematode worm</name>
    <dbReference type="NCBI Taxonomy" id="6305"/>
    <lineage>
        <taxon>Eukaryota</taxon>
        <taxon>Metazoa</taxon>
        <taxon>Ecdysozoa</taxon>
        <taxon>Nematoda</taxon>
        <taxon>Chromadorea</taxon>
        <taxon>Rhabditida</taxon>
        <taxon>Tylenchina</taxon>
        <taxon>Tylenchomorpha</taxon>
        <taxon>Tylenchoidea</taxon>
        <taxon>Meloidogynidae</taxon>
        <taxon>Meloidogyninae</taxon>
        <taxon>Meloidogyne</taxon>
    </lineage>
</organism>
<evidence type="ECO:0000313" key="1">
    <source>
        <dbReference type="Proteomes" id="UP000095281"/>
    </source>
</evidence>
<proteinExistence type="predicted"/>
<protein>
    <submittedName>
        <fullName evidence="2">Uncharacterized protein</fullName>
    </submittedName>
</protein>
<name>A0A1I8BF68_MELHA</name>
<evidence type="ECO:0000313" key="2">
    <source>
        <dbReference type="WBParaSite" id="MhA1_Contig2085.frz3.gene1"/>
    </source>
</evidence>
<keyword evidence="1" id="KW-1185">Reference proteome</keyword>
<reference evidence="2" key="1">
    <citation type="submission" date="2016-11" db="UniProtKB">
        <authorList>
            <consortium name="WormBaseParasite"/>
        </authorList>
    </citation>
    <scope>IDENTIFICATION</scope>
</reference>
<sequence>MDYDEKDCRTIDLKSGVFNFPLTKLENKWQSALDRKIPTYLSVCHDPLTEKTDVLIETSKDCSKMVANLLFNFDNCPRINLSIRTKEILKIQNGDRHSTGYKLSNIYNPNVRYSIVNIEKNGLMNIVNIERIN</sequence>
<dbReference type="Proteomes" id="UP000095281">
    <property type="component" value="Unplaced"/>
</dbReference>
<dbReference type="AlphaFoldDB" id="A0A1I8BF68"/>
<dbReference type="WBParaSite" id="MhA1_Contig2085.frz3.gene1">
    <property type="protein sequence ID" value="MhA1_Contig2085.frz3.gene1"/>
    <property type="gene ID" value="MhA1_Contig2085.frz3.gene1"/>
</dbReference>